<evidence type="ECO:0000256" key="1">
    <source>
        <dbReference type="SAM" id="Coils"/>
    </source>
</evidence>
<feature type="coiled-coil region" evidence="1">
    <location>
        <begin position="364"/>
        <end position="391"/>
    </location>
</feature>
<evidence type="ECO:0000313" key="2">
    <source>
        <dbReference type="EMBL" id="KAK9060851.1"/>
    </source>
</evidence>
<keyword evidence="1" id="KW-0175">Coiled coil</keyword>
<accession>A0AAP0CPZ5</accession>
<protein>
    <recommendedName>
        <fullName evidence="4">Protein DEFECTIVE IN MERISTEM SILENCING 3</fullName>
    </recommendedName>
</protein>
<evidence type="ECO:0000313" key="3">
    <source>
        <dbReference type="Proteomes" id="UP001408789"/>
    </source>
</evidence>
<reference evidence="2 3" key="1">
    <citation type="submission" date="2024-04" db="EMBL/GenBank/DDBJ databases">
        <title>The reference genome of an endangered Asteraceae, Deinandra increscens subsp. villosa, native to the Central Coast of California.</title>
        <authorList>
            <person name="Guilliams M."/>
            <person name="Hasenstab-Lehman K."/>
            <person name="Meyer R."/>
            <person name="Mcevoy S."/>
        </authorList>
    </citation>
    <scope>NUCLEOTIDE SEQUENCE [LARGE SCALE GENOMIC DNA]</scope>
    <source>
        <tissue evidence="2">Leaf</tissue>
    </source>
</reference>
<gene>
    <name evidence="2" type="ORF">SSX86_018031</name>
</gene>
<sequence length="432" mass="48130">MFSPNQQMAIHAQLLNVQVPSPMNYVGPNNNSSHVARDGVVNSALSQAESLVHSSKQIENELLSLGKNIKCHEENIKHLKTCISSLDDQITDMQVTLGKNHSSDTYMSQDKDLSHTLSQQQATYEHIMHHEKSAASIVCLLKNNNDPTYANPNSSTDDVLGVVATLGKVNDDNLSRILSEYLGLDTMLALVCMTYNGVEALETYDKEGFVSKSSGLHGVSASTGRPIDGRFDVICLENLRPYVGEFIPSDAQNRLALLKPKLPNGESPQGFLGFAVNMIHLDVAHLLPLTSDGHGLRETLFYNLFSRLQVYKTRAHMLQALPFLSHGAVSLDGGLIRSNGVIVFGARDEMKVRFAATSFLLDNLVDIEKKMKELKWKKETMVEELQREEAILTHVKYTFEVKKQELVRFMAQSSPYVMQYPIQATPRRLTPT</sequence>
<dbReference type="PANTHER" id="PTHR33566:SF6">
    <property type="entry name" value="PROTEIN DEFECTIVE IN MERISTEM SILENCING 3"/>
    <property type="match status" value="1"/>
</dbReference>
<comment type="caution">
    <text evidence="2">The sequence shown here is derived from an EMBL/GenBank/DDBJ whole genome shotgun (WGS) entry which is preliminary data.</text>
</comment>
<dbReference type="EMBL" id="JBCNJP010000019">
    <property type="protein sequence ID" value="KAK9060851.1"/>
    <property type="molecule type" value="Genomic_DNA"/>
</dbReference>
<proteinExistence type="predicted"/>
<evidence type="ECO:0008006" key="4">
    <source>
        <dbReference type="Google" id="ProtNLM"/>
    </source>
</evidence>
<name>A0AAP0CPZ5_9ASTR</name>
<organism evidence="2 3">
    <name type="scientific">Deinandra increscens subsp. villosa</name>
    <dbReference type="NCBI Taxonomy" id="3103831"/>
    <lineage>
        <taxon>Eukaryota</taxon>
        <taxon>Viridiplantae</taxon>
        <taxon>Streptophyta</taxon>
        <taxon>Embryophyta</taxon>
        <taxon>Tracheophyta</taxon>
        <taxon>Spermatophyta</taxon>
        <taxon>Magnoliopsida</taxon>
        <taxon>eudicotyledons</taxon>
        <taxon>Gunneridae</taxon>
        <taxon>Pentapetalae</taxon>
        <taxon>asterids</taxon>
        <taxon>campanulids</taxon>
        <taxon>Asterales</taxon>
        <taxon>Asteraceae</taxon>
        <taxon>Asteroideae</taxon>
        <taxon>Heliantheae alliance</taxon>
        <taxon>Madieae</taxon>
        <taxon>Madiinae</taxon>
        <taxon>Deinandra</taxon>
    </lineage>
</organism>
<dbReference type="Proteomes" id="UP001408789">
    <property type="component" value="Unassembled WGS sequence"/>
</dbReference>
<keyword evidence="3" id="KW-1185">Reference proteome</keyword>
<dbReference type="AlphaFoldDB" id="A0AAP0CPZ5"/>
<dbReference type="PANTHER" id="PTHR33566">
    <property type="entry name" value="EN/SPM-LIKE TRANSPOSON-RELATED"/>
    <property type="match status" value="1"/>
</dbReference>